<reference evidence="1" key="2">
    <citation type="submission" date="2023-01" db="EMBL/GenBank/DDBJ databases">
        <authorList>
            <person name="Rosani U."/>
            <person name="Delmont T.O."/>
            <person name="Gaia M."/>
            <person name="Krupovic M."/>
        </authorList>
    </citation>
    <scope>NUCLEOTIDE SEQUENCE</scope>
    <source>
        <strain evidence="1">MalacoHV1/China/2018</strain>
    </source>
</reference>
<sequence>MEKRINDKLISILSGSQFYQEVQDYVNHWCGIERVSTAKCGVCIYMLNNESASIRRKLKEVCGYTTKFPATPVSVLIAWYLFKSELGIAKLDATYNIEPYSVFKHLLLYLCDDKKLESEINDLYFFHQHDYVKKCGDGAEDSEDDGDDIDDDLTTPLNYMGKKMYDRTNEDTTDELREQEMMLAKIDDLKPTEGCGTKRKNCDEDNKPKKKKKKRISEGEMRYITCVGKLTEWFKRAKTSGKCCLDYDTNNSLKISCVYANSGDLSSAINSKKLPADTRDLFSRTYLEERGLKYDSFVNDDSLYGAGQIGVKRACLGGVDLTNIPIMDDDDDDDIDEIDQSHSLRDEGMSAISDCFTTMFAIEESNTDTYTQEEIAENEFIRARAIDEEQSLRHFNLKKISRIIFKLHNLSKRVTNVGEFAKISMILGESCLACSMLVVYQFRAAFAALMNTARAHMLKVKINNPGQIKQKIYDIPLKRQRDPESGRFIPSVNRELYYESSYRPSLKQRVDCISSGVDMLGEKAIKMISYREETCETGEIDSSDYTYDFMGEEITESCFDRAYRDWKKCFPIFPDFTQEEQDEIYSHLMPMSSPRIWCYTNPRVASLETNIYSTTSHYCELPLKIRLVELLCKVNKKPITVLKNGIIDCTTHHGMKYTLNMMPLLYKNKRR</sequence>
<accession>A0AA48SF14</accession>
<organism evidence="1">
    <name type="scientific">Malaco herpesvirus 1</name>
    <dbReference type="NCBI Taxonomy" id="3031797"/>
    <lineage>
        <taxon>Viruses</taxon>
        <taxon>Duplodnaviria</taxon>
        <taxon>Heunggongvirae</taxon>
        <taxon>Peploviricota</taxon>
        <taxon>Herviviricetes</taxon>
        <taxon>Herpesvirales</taxon>
        <taxon>Malacoherpesviridae</taxon>
    </lineage>
</organism>
<dbReference type="EMBL" id="BK063094">
    <property type="protein sequence ID" value="DBA11795.1"/>
    <property type="molecule type" value="Genomic_DNA"/>
</dbReference>
<proteinExistence type="predicted"/>
<evidence type="ECO:0000313" key="1">
    <source>
        <dbReference type="EMBL" id="DBA11795.1"/>
    </source>
</evidence>
<name>A0AA48SF14_9VIRU</name>
<protein>
    <submittedName>
        <fullName evidence="1">ORF94</fullName>
    </submittedName>
</protein>
<reference evidence="1" key="1">
    <citation type="journal article" date="2023" name="Front. Mar. Sci.">
        <title>Tracing the invertebrate herpesviruses in the global sequence datasets.</title>
        <authorList>
            <person name="Rosani U."/>
            <person name="Gaia M."/>
            <person name="Delmont T.O."/>
            <person name="Krupovic M."/>
        </authorList>
    </citation>
    <scope>NUCLEOTIDE SEQUENCE</scope>
    <source>
        <strain evidence="1">MalacoHV1/China/2018</strain>
    </source>
</reference>